<name>A0A4S8NXQ9_9HYPH</name>
<keyword evidence="2" id="KW-0560">Oxidoreductase</keyword>
<evidence type="ECO:0000256" key="2">
    <source>
        <dbReference type="ARBA" id="ARBA00023002"/>
    </source>
</evidence>
<dbReference type="SUPFAM" id="SSF53720">
    <property type="entry name" value="ALDH-like"/>
    <property type="match status" value="1"/>
</dbReference>
<dbReference type="Gene3D" id="3.40.309.10">
    <property type="entry name" value="Aldehyde Dehydrogenase, Chain A, domain 2"/>
    <property type="match status" value="1"/>
</dbReference>
<dbReference type="OrthoDB" id="9812625at2"/>
<dbReference type="FunFam" id="3.40.605.10:FF:000007">
    <property type="entry name" value="NAD/NADP-dependent betaine aldehyde dehydrogenase"/>
    <property type="match status" value="1"/>
</dbReference>
<dbReference type="FunFam" id="3.40.309.10:FF:000009">
    <property type="entry name" value="Aldehyde dehydrogenase A"/>
    <property type="match status" value="1"/>
</dbReference>
<accession>A0A4S8NXQ9</accession>
<dbReference type="InterPro" id="IPR016163">
    <property type="entry name" value="Ald_DH_C"/>
</dbReference>
<evidence type="ECO:0000259" key="3">
    <source>
        <dbReference type="Pfam" id="PF00171"/>
    </source>
</evidence>
<organism evidence="4 5">
    <name type="scientific">Peteryoungia ipomoeae</name>
    <dbReference type="NCBI Taxonomy" id="1210932"/>
    <lineage>
        <taxon>Bacteria</taxon>
        <taxon>Pseudomonadati</taxon>
        <taxon>Pseudomonadota</taxon>
        <taxon>Alphaproteobacteria</taxon>
        <taxon>Hyphomicrobiales</taxon>
        <taxon>Rhizobiaceae</taxon>
        <taxon>Peteryoungia</taxon>
    </lineage>
</organism>
<comment type="caution">
    <text evidence="4">The sequence shown here is derived from an EMBL/GenBank/DDBJ whole genome shotgun (WGS) entry which is preliminary data.</text>
</comment>
<proteinExistence type="inferred from homology"/>
<protein>
    <submittedName>
        <fullName evidence="4">Aldehyde dehydrogenase</fullName>
    </submittedName>
</protein>
<dbReference type="InterPro" id="IPR016161">
    <property type="entry name" value="Ald_DH/histidinol_DH"/>
</dbReference>
<dbReference type="EMBL" id="STGV01000004">
    <property type="protein sequence ID" value="THV22417.1"/>
    <property type="molecule type" value="Genomic_DNA"/>
</dbReference>
<dbReference type="Gene3D" id="3.40.605.10">
    <property type="entry name" value="Aldehyde Dehydrogenase, Chain A, domain 1"/>
    <property type="match status" value="1"/>
</dbReference>
<dbReference type="InterPro" id="IPR016162">
    <property type="entry name" value="Ald_DH_N"/>
</dbReference>
<dbReference type="AlphaFoldDB" id="A0A4S8NXQ9"/>
<dbReference type="InterPro" id="IPR015590">
    <property type="entry name" value="Aldehyde_DH_dom"/>
</dbReference>
<dbReference type="PANTHER" id="PTHR11699">
    <property type="entry name" value="ALDEHYDE DEHYDROGENASE-RELATED"/>
    <property type="match status" value="1"/>
</dbReference>
<evidence type="ECO:0000313" key="4">
    <source>
        <dbReference type="EMBL" id="THV22417.1"/>
    </source>
</evidence>
<dbReference type="Proteomes" id="UP000308828">
    <property type="component" value="Unassembled WGS sequence"/>
</dbReference>
<dbReference type="Pfam" id="PF00171">
    <property type="entry name" value="Aldedh"/>
    <property type="match status" value="1"/>
</dbReference>
<sequence>MDAFRLFIDGAFVDTQNRPSIDVRNPSTGKVFAQVPAAAEADVTHAVDAAKRAQRGWGRLPAIERGNALRKLADIIERNAERIGEALAKESGKSLADATGEAIYGVELMRYHAEWARRIEGELIESDTPDETLMLKRTAIGVVACLIPFNFPIYTLVRKIAPALIAGNAVVVRPSNTTPTSAFVFAECIAEAGLPAGLVNIITMSHEVAEVMCTRSAIGMITLTGSVAAGQTVLGYCRTNIAKPSLELGGKTPVIVEPDADLDVVTKSVLAAKTAHCGQVCTSVERLYVHASVHGTLLEKLKAAFETRHFGDRAAHPDRMGPLASAHARLKVHHMVERAVADGATLEAGGYLPSGDGYFYPPTLLSACRQDMEIVQEEVFGPVLAVMPYTDFDEALAMASDHQFGLASVVFTENYRKVMKAANEIEAGELYVNRFPADPYQGYHAGWKRSGLGGDDGKHGMLEFTQTRLVILKH</sequence>
<dbReference type="NCBIfam" id="NF007497">
    <property type="entry name" value="PRK10090.1"/>
    <property type="match status" value="1"/>
</dbReference>
<evidence type="ECO:0000256" key="1">
    <source>
        <dbReference type="ARBA" id="ARBA00009986"/>
    </source>
</evidence>
<keyword evidence="5" id="KW-1185">Reference proteome</keyword>
<reference evidence="4 5" key="1">
    <citation type="submission" date="2019-04" db="EMBL/GenBank/DDBJ databases">
        <title>Genome sequence of strain shin9-1.</title>
        <authorList>
            <person name="Gao J."/>
            <person name="Sun J."/>
        </authorList>
    </citation>
    <scope>NUCLEOTIDE SEQUENCE [LARGE SCALE GENOMIC DNA]</scope>
    <source>
        <strain evidence="5">shin9-1</strain>
    </source>
</reference>
<dbReference type="RefSeq" id="WP_136599186.1">
    <property type="nucleotide sequence ID" value="NZ_STGV01000004.1"/>
</dbReference>
<gene>
    <name evidence="4" type="primary">aldA</name>
    <name evidence="4" type="ORF">FAA97_14130</name>
</gene>
<dbReference type="GO" id="GO:0016620">
    <property type="term" value="F:oxidoreductase activity, acting on the aldehyde or oxo group of donors, NAD or NADP as acceptor"/>
    <property type="evidence" value="ECO:0007669"/>
    <property type="project" value="InterPro"/>
</dbReference>
<feature type="domain" description="Aldehyde dehydrogenase" evidence="3">
    <location>
        <begin position="12"/>
        <end position="470"/>
    </location>
</feature>
<comment type="similarity">
    <text evidence="1">Belongs to the aldehyde dehydrogenase family.</text>
</comment>
<evidence type="ECO:0000313" key="5">
    <source>
        <dbReference type="Proteomes" id="UP000308828"/>
    </source>
</evidence>